<gene>
    <name evidence="2" type="ORF">SEV965_LOCUS19138</name>
</gene>
<dbReference type="InterPro" id="IPR036866">
    <property type="entry name" value="RibonucZ/Hydroxyglut_hydro"/>
</dbReference>
<dbReference type="SMART" id="SM00849">
    <property type="entry name" value="Lactamase_B"/>
    <property type="match status" value="1"/>
</dbReference>
<dbReference type="PANTHER" id="PTHR42951:SF4">
    <property type="entry name" value="ACYL-COENZYME A THIOESTERASE MBLAC2"/>
    <property type="match status" value="1"/>
</dbReference>
<evidence type="ECO:0000313" key="2">
    <source>
        <dbReference type="EMBL" id="CAF1164100.1"/>
    </source>
</evidence>
<dbReference type="Gene3D" id="3.60.15.10">
    <property type="entry name" value="Ribonuclease Z/Hydroxyacylglutathione hydrolase-like"/>
    <property type="match status" value="1"/>
</dbReference>
<dbReference type="Pfam" id="PF01823">
    <property type="entry name" value="MACPF"/>
    <property type="match status" value="1"/>
</dbReference>
<dbReference type="InterPro" id="IPR001279">
    <property type="entry name" value="Metallo-B-lactamas"/>
</dbReference>
<reference evidence="2" key="1">
    <citation type="submission" date="2021-02" db="EMBL/GenBank/DDBJ databases">
        <authorList>
            <person name="Nowell W R."/>
        </authorList>
    </citation>
    <scope>NUCLEOTIDE SEQUENCE</scope>
</reference>
<dbReference type="InterPro" id="IPR001478">
    <property type="entry name" value="PDZ"/>
</dbReference>
<dbReference type="Gene3D" id="2.30.42.10">
    <property type="match status" value="1"/>
</dbReference>
<dbReference type="AlphaFoldDB" id="A0A814TNG7"/>
<organism evidence="2 3">
    <name type="scientific">Rotaria sordida</name>
    <dbReference type="NCBI Taxonomy" id="392033"/>
    <lineage>
        <taxon>Eukaryota</taxon>
        <taxon>Metazoa</taxon>
        <taxon>Spiralia</taxon>
        <taxon>Gnathifera</taxon>
        <taxon>Rotifera</taxon>
        <taxon>Eurotatoria</taxon>
        <taxon>Bdelloidea</taxon>
        <taxon>Philodinida</taxon>
        <taxon>Philodinidae</taxon>
        <taxon>Rotaria</taxon>
    </lineage>
</organism>
<accession>A0A814TNG7</accession>
<dbReference type="EMBL" id="CAJNOU010001176">
    <property type="protein sequence ID" value="CAF1164100.1"/>
    <property type="molecule type" value="Genomic_DNA"/>
</dbReference>
<evidence type="ECO:0000313" key="3">
    <source>
        <dbReference type="Proteomes" id="UP000663889"/>
    </source>
</evidence>
<dbReference type="SUPFAM" id="SSF50156">
    <property type="entry name" value="PDZ domain-like"/>
    <property type="match status" value="1"/>
</dbReference>
<dbReference type="Proteomes" id="UP000663889">
    <property type="component" value="Unassembled WGS sequence"/>
</dbReference>
<dbReference type="InterPro" id="IPR020864">
    <property type="entry name" value="MACPF"/>
</dbReference>
<evidence type="ECO:0000259" key="1">
    <source>
        <dbReference type="PROSITE" id="PS50106"/>
    </source>
</evidence>
<dbReference type="InterPro" id="IPR050855">
    <property type="entry name" value="NDM-1-like"/>
</dbReference>
<protein>
    <recommendedName>
        <fullName evidence="1">PDZ domain-containing protein</fullName>
    </recommendedName>
</protein>
<proteinExistence type="predicted"/>
<comment type="caution">
    <text evidence="2">The sequence shown here is derived from an EMBL/GenBank/DDBJ whole genome shotgun (WGS) entry which is preliminary data.</text>
</comment>
<feature type="domain" description="PDZ" evidence="1">
    <location>
        <begin position="650"/>
        <end position="719"/>
    </location>
</feature>
<dbReference type="PROSITE" id="PS50106">
    <property type="entry name" value="PDZ"/>
    <property type="match status" value="1"/>
</dbReference>
<dbReference type="SMART" id="SM00228">
    <property type="entry name" value="PDZ"/>
    <property type="match status" value="1"/>
</dbReference>
<name>A0A814TNG7_9BILA</name>
<dbReference type="Pfam" id="PF00753">
    <property type="entry name" value="Lactamase_B"/>
    <property type="match status" value="1"/>
</dbReference>
<dbReference type="SUPFAM" id="SSF56281">
    <property type="entry name" value="Metallo-hydrolase/oxidoreductase"/>
    <property type="match status" value="1"/>
</dbReference>
<sequence>MSRKLPVGVGISVDRSTGRLLAPAVQLTYAPDGTRTWTDGHSGAMFNLFNEAVIGPPDQEIVAYDALGIRIFHNASQLDAAWRQTFADGSLRGGELARAPDMLDYYDKYFAHDDWFVLAQRPIGLYTVRLNASTMQLNSFARQAISQLTPTFNAQLYEDFLDAWGTHIITKSLIGGMLEERAKVKRCLTIFGDDAVSQCIPFSIRNPSGSDCSNYVSRSRVTWKRRLGGNVELNDEDWKKTLAPGPALLQILEMVPWYDFVSDEVVKENLRTSIRYRLALADASRVEAVRQVNARHPPWSPTFNLNLGDGANLCLPRSNTELYPPRCAIHRPNGHSGLSLTFGFIKKSPVCSSLVSTPVPPACVANQFNCRPTSNTDFKVTYERDNSNNLVRVALYNITTIEHPSWFNTRQIESDLYLTTEDYYYYGNRSNSWLIRGTSRDVIIDTGLGLCNLKQHLERLGLLDSNRECIVICTHSHFDHSGGAHHFDNVLIHQGDYEGLSTGDELTTLNWSRPSHYRAQPYANFSADQYKVPPTKCKPIEDGHRINLGADDDEIEIIHVPGHTPGSIVCYYPKKQALFTGDFVYDCENGKYLYDHLPTSSISDYLKSAEYMIDWLYKHKEYDTIQQRSTSPPLGNYLSIDAQLPYFERTVIVSVEKSKRLGLVIRGDAEYGLGIFISGVDKGSLSDQADLSIGDQILSVNGIDFRHITHADAVQLLRNLDKIKTSPRLYPRIINKTKSQYDLSSTFQNNFINSNRNLFQLIINKDDQAKIKYLINQYQLNEIHIDQLIQLLLFILNKTISTI</sequence>
<dbReference type="PANTHER" id="PTHR42951">
    <property type="entry name" value="METALLO-BETA-LACTAMASE DOMAIN-CONTAINING"/>
    <property type="match status" value="1"/>
</dbReference>
<dbReference type="InterPro" id="IPR036034">
    <property type="entry name" value="PDZ_sf"/>
</dbReference>
<dbReference type="Pfam" id="PF00595">
    <property type="entry name" value="PDZ"/>
    <property type="match status" value="1"/>
</dbReference>